<dbReference type="OrthoDB" id="3260940at2759"/>
<dbReference type="GeneID" id="20675941"/>
<evidence type="ECO:0000313" key="2">
    <source>
        <dbReference type="EMBL" id="ETW84967.1"/>
    </source>
</evidence>
<feature type="region of interest" description="Disordered" evidence="1">
    <location>
        <begin position="655"/>
        <end position="696"/>
    </location>
</feature>
<feature type="compositionally biased region" description="Pro residues" evidence="1">
    <location>
        <begin position="294"/>
        <end position="305"/>
    </location>
</feature>
<dbReference type="EMBL" id="KI925456">
    <property type="protein sequence ID" value="ETW84967.1"/>
    <property type="molecule type" value="Genomic_DNA"/>
</dbReference>
<dbReference type="KEGG" id="hir:HETIRDRAFT_449376"/>
<feature type="compositionally biased region" description="Low complexity" evidence="1">
    <location>
        <begin position="155"/>
        <end position="180"/>
    </location>
</feature>
<dbReference type="AlphaFoldDB" id="W4KGJ6"/>
<protein>
    <submittedName>
        <fullName evidence="2">Uncharacterized protein</fullName>
    </submittedName>
</protein>
<organism evidence="2 3">
    <name type="scientific">Heterobasidion irregulare (strain TC 32-1)</name>
    <dbReference type="NCBI Taxonomy" id="747525"/>
    <lineage>
        <taxon>Eukaryota</taxon>
        <taxon>Fungi</taxon>
        <taxon>Dikarya</taxon>
        <taxon>Basidiomycota</taxon>
        <taxon>Agaricomycotina</taxon>
        <taxon>Agaricomycetes</taxon>
        <taxon>Russulales</taxon>
        <taxon>Bondarzewiaceae</taxon>
        <taxon>Heterobasidion</taxon>
        <taxon>Heterobasidion annosum species complex</taxon>
    </lineage>
</organism>
<feature type="compositionally biased region" description="Low complexity" evidence="1">
    <location>
        <begin position="1"/>
        <end position="14"/>
    </location>
</feature>
<evidence type="ECO:0000256" key="1">
    <source>
        <dbReference type="SAM" id="MobiDB-lite"/>
    </source>
</evidence>
<dbReference type="STRING" id="747525.W4KGJ6"/>
<feature type="compositionally biased region" description="Pro residues" evidence="1">
    <location>
        <begin position="219"/>
        <end position="228"/>
    </location>
</feature>
<sequence>MSTTSQSSLTPSSTADTSLAERSVTSKAERRVTLSALEGGARYRIREDFGQLVRSQSTSSAHSTSQDSPRAAPLVSPGYESVQATGVDHLDLDIGVTLDRSDMSKPERQSAKTKIYEFLSRSSSSRSRSRSRSKSAPGRAVSNDASPSRHPPHPQQSSSSNPAPSASRPATRSPSRPLSANTSATDRTIIQSAVRAQTPRIRPPPIAELPHPTAQYDPRMPPPPVPPPQKKKPPTLFGISFRGRSRPPTPNQYDLTSPPQSPRRGRQVSDRAKEKTKLEQWFTPRLFSGASSAPPLPPPPAPPPHADPRTAPARLPDDTAHSSSAQTALFAPQPRRLPPHAMSVPTTPTAPRAPPPDNDSEGRCSPLLRMFGVKSKERARDRPVVSVPILRARTRSRDETNPPPRAHGSFEFERPAGARTGTGTGTGTGAPVPMAMQRSVSHGGAVRARRPPVAPSAQAHHHVHAHARAGAPASSGRGHAGKAHAQTTVHGYSTSHGYSARTHPPQSPLVPHSTGASGNSQSTAATGTTQASNHTGGGVGNGSWGRRARAGWVQAGMHPPFEFESAVSGRGSPVSEGRAMVLKSKGEKERERRKESKAVEGRWERRSIELGLGLAWAPSKIRVREWPGGERGGEKIKESDLQRAREMEVHRVRVRASEEARRGHDGEHGRERARDWTRERERPARSPESRRGKKDKETTGRFRVVLGETGFEAFKKYVRRYDADLIPLEGPTGLLVRVKRLLDASSSSHLLEWEKRELLDDLLRIVRENEF</sequence>
<feature type="compositionally biased region" description="Basic and acidic residues" evidence="1">
    <location>
        <begin position="267"/>
        <end position="278"/>
    </location>
</feature>
<dbReference type="InParanoid" id="W4KGJ6"/>
<feature type="compositionally biased region" description="Polar residues" evidence="1">
    <location>
        <begin position="181"/>
        <end position="195"/>
    </location>
</feature>
<feature type="region of interest" description="Disordered" evidence="1">
    <location>
        <begin position="1"/>
        <end position="29"/>
    </location>
</feature>
<reference evidence="2 3" key="1">
    <citation type="journal article" date="2012" name="New Phytol.">
        <title>Insight into trade-off between wood decay and parasitism from the genome of a fungal forest pathogen.</title>
        <authorList>
            <person name="Olson A."/>
            <person name="Aerts A."/>
            <person name="Asiegbu F."/>
            <person name="Belbahri L."/>
            <person name="Bouzid O."/>
            <person name="Broberg A."/>
            <person name="Canback B."/>
            <person name="Coutinho P.M."/>
            <person name="Cullen D."/>
            <person name="Dalman K."/>
            <person name="Deflorio G."/>
            <person name="van Diepen L.T."/>
            <person name="Dunand C."/>
            <person name="Duplessis S."/>
            <person name="Durling M."/>
            <person name="Gonthier P."/>
            <person name="Grimwood J."/>
            <person name="Fossdal C.G."/>
            <person name="Hansson D."/>
            <person name="Henrissat B."/>
            <person name="Hietala A."/>
            <person name="Himmelstrand K."/>
            <person name="Hoffmeister D."/>
            <person name="Hogberg N."/>
            <person name="James T.Y."/>
            <person name="Karlsson M."/>
            <person name="Kohler A."/>
            <person name="Kues U."/>
            <person name="Lee Y.H."/>
            <person name="Lin Y.C."/>
            <person name="Lind M."/>
            <person name="Lindquist E."/>
            <person name="Lombard V."/>
            <person name="Lucas S."/>
            <person name="Lunden K."/>
            <person name="Morin E."/>
            <person name="Murat C."/>
            <person name="Park J."/>
            <person name="Raffaello T."/>
            <person name="Rouze P."/>
            <person name="Salamov A."/>
            <person name="Schmutz J."/>
            <person name="Solheim H."/>
            <person name="Stahlberg J."/>
            <person name="Velez H."/>
            <person name="de Vries R.P."/>
            <person name="Wiebenga A."/>
            <person name="Woodward S."/>
            <person name="Yakovlev I."/>
            <person name="Garbelotto M."/>
            <person name="Martin F."/>
            <person name="Grigoriev I.V."/>
            <person name="Stenlid J."/>
        </authorList>
    </citation>
    <scope>NUCLEOTIDE SEQUENCE [LARGE SCALE GENOMIC DNA]</scope>
    <source>
        <strain evidence="2 3">TC 32-1</strain>
    </source>
</reference>
<gene>
    <name evidence="2" type="ORF">HETIRDRAFT_449376</name>
</gene>
<feature type="compositionally biased region" description="Polar residues" evidence="1">
    <location>
        <begin position="485"/>
        <end position="497"/>
    </location>
</feature>
<name>W4KGJ6_HETIT</name>
<feature type="compositionally biased region" description="Basic and acidic residues" evidence="1">
    <location>
        <begin position="584"/>
        <end position="600"/>
    </location>
</feature>
<proteinExistence type="predicted"/>
<accession>W4KGJ6</accession>
<feature type="region of interest" description="Disordered" evidence="1">
    <location>
        <begin position="52"/>
        <end position="365"/>
    </location>
</feature>
<feature type="compositionally biased region" description="Low complexity" evidence="1">
    <location>
        <begin position="55"/>
        <end position="68"/>
    </location>
</feature>
<feature type="compositionally biased region" description="Basic and acidic residues" evidence="1">
    <location>
        <begin position="99"/>
        <end position="110"/>
    </location>
</feature>
<keyword evidence="3" id="KW-1185">Reference proteome</keyword>
<dbReference type="Proteomes" id="UP000030671">
    <property type="component" value="Unassembled WGS sequence"/>
</dbReference>
<dbReference type="eggNOG" id="ENOG502SV31">
    <property type="taxonomic scope" value="Eukaryota"/>
</dbReference>
<feature type="compositionally biased region" description="Low complexity" evidence="1">
    <location>
        <begin position="468"/>
        <end position="477"/>
    </location>
</feature>
<dbReference type="HOGENOM" id="CLU_412831_0_0_1"/>
<feature type="compositionally biased region" description="Low complexity" evidence="1">
    <location>
        <begin position="513"/>
        <end position="533"/>
    </location>
</feature>
<feature type="region of interest" description="Disordered" evidence="1">
    <location>
        <begin position="564"/>
        <end position="600"/>
    </location>
</feature>
<feature type="region of interest" description="Disordered" evidence="1">
    <location>
        <begin position="393"/>
        <end position="545"/>
    </location>
</feature>
<evidence type="ECO:0000313" key="3">
    <source>
        <dbReference type="Proteomes" id="UP000030671"/>
    </source>
</evidence>
<dbReference type="RefSeq" id="XP_009544588.1">
    <property type="nucleotide sequence ID" value="XM_009546293.1"/>
</dbReference>